<sequence>MVNFATIQTYGGGSNRNIIKTPVFNGPTISTDIPTKKTFSS</sequence>
<proteinExistence type="predicted"/>
<protein>
    <submittedName>
        <fullName evidence="1">Uncharacterized protein</fullName>
    </submittedName>
</protein>
<dbReference type="Proteomes" id="UP001344447">
    <property type="component" value="Unassembled WGS sequence"/>
</dbReference>
<dbReference type="EMBL" id="JAVFKY010000003">
    <property type="protein sequence ID" value="KAK5579106.1"/>
    <property type="molecule type" value="Genomic_DNA"/>
</dbReference>
<accession>A0AAN7YRW7</accession>
<dbReference type="AlphaFoldDB" id="A0AAN7YRW7"/>
<comment type="caution">
    <text evidence="1">The sequence shown here is derived from an EMBL/GenBank/DDBJ whole genome shotgun (WGS) entry which is preliminary data.</text>
</comment>
<organism evidence="1 2">
    <name type="scientific">Dictyostelium firmibasis</name>
    <dbReference type="NCBI Taxonomy" id="79012"/>
    <lineage>
        <taxon>Eukaryota</taxon>
        <taxon>Amoebozoa</taxon>
        <taxon>Evosea</taxon>
        <taxon>Eumycetozoa</taxon>
        <taxon>Dictyostelia</taxon>
        <taxon>Dictyosteliales</taxon>
        <taxon>Dictyosteliaceae</taxon>
        <taxon>Dictyostelium</taxon>
    </lineage>
</organism>
<name>A0AAN7YRW7_9MYCE</name>
<keyword evidence="2" id="KW-1185">Reference proteome</keyword>
<evidence type="ECO:0000313" key="2">
    <source>
        <dbReference type="Proteomes" id="UP001344447"/>
    </source>
</evidence>
<reference evidence="1 2" key="1">
    <citation type="submission" date="2023-11" db="EMBL/GenBank/DDBJ databases">
        <title>Dfirmibasis_genome.</title>
        <authorList>
            <person name="Edelbroek B."/>
            <person name="Kjellin J."/>
            <person name="Jerlstrom-Hultqvist J."/>
            <person name="Soderbom F."/>
        </authorList>
    </citation>
    <scope>NUCLEOTIDE SEQUENCE [LARGE SCALE GENOMIC DNA]</scope>
    <source>
        <strain evidence="1 2">TNS-C-14</strain>
    </source>
</reference>
<evidence type="ECO:0000313" key="1">
    <source>
        <dbReference type="EMBL" id="KAK5579106.1"/>
    </source>
</evidence>
<gene>
    <name evidence="1" type="ORF">RB653_008785</name>
</gene>